<dbReference type="NCBIfam" id="TIGR00675">
    <property type="entry name" value="dcm"/>
    <property type="match status" value="1"/>
</dbReference>
<reference evidence="8" key="1">
    <citation type="journal article" date="2014" name="PLoS Negl. Trop. Dis.">
        <title>An updated insight into the Sialotranscriptome of Triatoma infestans: developmental stage and geographic variations.</title>
        <authorList>
            <person name="Schwarz A."/>
            <person name="Medrano-Mercado N."/>
            <person name="Schaub G.A."/>
            <person name="Struchiner C.J."/>
            <person name="Bargues M.D."/>
            <person name="Levy M.Z."/>
            <person name="Ribeiro J.M."/>
        </authorList>
    </citation>
    <scope>NUCLEOTIDE SEQUENCE</scope>
    <source>
        <strain evidence="8">Chile</strain>
        <tissue evidence="8">Salivary glands</tissue>
    </source>
</reference>
<dbReference type="PROSITE" id="PS51679">
    <property type="entry name" value="SAM_MT_C5"/>
    <property type="match status" value="1"/>
</dbReference>
<comment type="similarity">
    <text evidence="7">Belongs to the class I-like SAM-binding methyltransferase superfamily. C5-methyltransferase family.</text>
</comment>
<dbReference type="InterPro" id="IPR031303">
    <property type="entry name" value="C5_meth_CS"/>
</dbReference>
<dbReference type="Gene3D" id="3.40.50.150">
    <property type="entry name" value="Vaccinia Virus protein VP39"/>
    <property type="match status" value="1"/>
</dbReference>
<proteinExistence type="evidence at transcript level"/>
<feature type="active site" evidence="7">
    <location>
        <position position="51"/>
    </location>
</feature>
<dbReference type="GO" id="GO:0032259">
    <property type="term" value="P:methylation"/>
    <property type="evidence" value="ECO:0007669"/>
    <property type="project" value="UniProtKB-KW"/>
</dbReference>
<dbReference type="EC" id="2.1.1.204" evidence="4"/>
<dbReference type="PANTHER" id="PTHR46098">
    <property type="entry name" value="TRNA (CYTOSINE(38)-C(5))-METHYLTRANSFERASE"/>
    <property type="match status" value="1"/>
</dbReference>
<dbReference type="InterPro" id="IPR050750">
    <property type="entry name" value="C5-MTase"/>
</dbReference>
<dbReference type="EMBL" id="GBBI01001550">
    <property type="protein sequence ID" value="JAC17162.1"/>
    <property type="molecule type" value="mRNA"/>
</dbReference>
<dbReference type="AlphaFoldDB" id="A0A023F7F0"/>
<evidence type="ECO:0000256" key="1">
    <source>
        <dbReference type="ARBA" id="ARBA00022603"/>
    </source>
</evidence>
<protein>
    <recommendedName>
        <fullName evidence="5">tRNA (cytosine(38)-C(5))-methyltransferase</fullName>
        <ecNumber evidence="4">2.1.1.204</ecNumber>
    </recommendedName>
    <alternativeName>
        <fullName evidence="6">DNA (cytosine-5)-methyltransferase-like protein 2</fullName>
    </alternativeName>
</protein>
<dbReference type="InterPro" id="IPR029063">
    <property type="entry name" value="SAM-dependent_MTases_sf"/>
</dbReference>
<dbReference type="Pfam" id="PF00145">
    <property type="entry name" value="DNA_methylase"/>
    <property type="match status" value="1"/>
</dbReference>
<dbReference type="GO" id="GO:0008168">
    <property type="term" value="F:methyltransferase activity"/>
    <property type="evidence" value="ECO:0007669"/>
    <property type="project" value="UniProtKB-KW"/>
</dbReference>
<dbReference type="PROSITE" id="PS00095">
    <property type="entry name" value="C5_MTASE_2"/>
    <property type="match status" value="1"/>
</dbReference>
<sequence length="327" mass="37875">VIEAIDINTIANKVYAHNFPKTNLCQNNIQAISADYINAREINLILMSPPCQPFTRLGKKMDVEDERCAALLHFINLIPNLSEKLKYILLENVEGFQESKARHSLITNLEKSGFHYKEFLLTPKDFGFPNSRLRYYLLAKRKPLPFPEDMNVQRLREQIDMNTPCIGDLLEISDCSDQYGTYLLSDKVLLKRAWVLDIVSKKSKNSCCFTRGYTHYIEGTGSVYCPFEDHIVQQTYKKEKEIPLNNSEEKLKLLRTLRLRFFTAREVSNLLCFPDSFSFPKCVTLKQKYRLLGNSVNIKVVAKLIQILVSENCYIHNRIPQHSLMPV</sequence>
<dbReference type="SUPFAM" id="SSF53335">
    <property type="entry name" value="S-adenosyl-L-methionine-dependent methyltransferases"/>
    <property type="match status" value="1"/>
</dbReference>
<evidence type="ECO:0000313" key="8">
    <source>
        <dbReference type="EMBL" id="JAC17162.1"/>
    </source>
</evidence>
<dbReference type="GO" id="GO:0005634">
    <property type="term" value="C:nucleus"/>
    <property type="evidence" value="ECO:0007669"/>
    <property type="project" value="TreeGrafter"/>
</dbReference>
<evidence type="ECO:0000256" key="2">
    <source>
        <dbReference type="ARBA" id="ARBA00022679"/>
    </source>
</evidence>
<dbReference type="InterPro" id="IPR001525">
    <property type="entry name" value="C5_MeTfrase"/>
</dbReference>
<dbReference type="PANTHER" id="PTHR46098:SF1">
    <property type="entry name" value="TRNA (CYTOSINE(38)-C(5))-METHYLTRANSFERASE"/>
    <property type="match status" value="1"/>
</dbReference>
<evidence type="ECO:0000256" key="4">
    <source>
        <dbReference type="ARBA" id="ARBA00039081"/>
    </source>
</evidence>
<dbReference type="Gene3D" id="3.90.120.10">
    <property type="entry name" value="DNA Methylase, subunit A, domain 2"/>
    <property type="match status" value="1"/>
</dbReference>
<keyword evidence="2 7" id="KW-0808">Transferase</keyword>
<name>A0A023F7F0_TRIIF</name>
<accession>A0A023F7F0</accession>
<organism evidence="8">
    <name type="scientific">Triatoma infestans</name>
    <name type="common">Assassin bug</name>
    <dbReference type="NCBI Taxonomy" id="30076"/>
    <lineage>
        <taxon>Eukaryota</taxon>
        <taxon>Metazoa</taxon>
        <taxon>Ecdysozoa</taxon>
        <taxon>Arthropoda</taxon>
        <taxon>Hexapoda</taxon>
        <taxon>Insecta</taxon>
        <taxon>Pterygota</taxon>
        <taxon>Neoptera</taxon>
        <taxon>Paraneoptera</taxon>
        <taxon>Hemiptera</taxon>
        <taxon>Heteroptera</taxon>
        <taxon>Panheteroptera</taxon>
        <taxon>Cimicomorpha</taxon>
        <taxon>Reduviidae</taxon>
        <taxon>Triatominae</taxon>
        <taxon>Triatoma</taxon>
    </lineage>
</organism>
<evidence type="ECO:0000256" key="5">
    <source>
        <dbReference type="ARBA" id="ARBA00039681"/>
    </source>
</evidence>
<feature type="non-terminal residue" evidence="8">
    <location>
        <position position="1"/>
    </location>
</feature>
<evidence type="ECO:0000256" key="6">
    <source>
        <dbReference type="ARBA" id="ARBA00042810"/>
    </source>
</evidence>
<keyword evidence="1 7" id="KW-0489">Methyltransferase</keyword>
<evidence type="ECO:0000256" key="7">
    <source>
        <dbReference type="PROSITE-ProRule" id="PRU01016"/>
    </source>
</evidence>
<keyword evidence="3 7" id="KW-0949">S-adenosyl-L-methionine</keyword>
<evidence type="ECO:0000256" key="3">
    <source>
        <dbReference type="ARBA" id="ARBA00022691"/>
    </source>
</evidence>